<evidence type="ECO:0000313" key="5">
    <source>
        <dbReference type="Proteomes" id="UP001165740"/>
    </source>
</evidence>
<dbReference type="SMART" id="SM00232">
    <property type="entry name" value="JAB_MPN"/>
    <property type="match status" value="1"/>
</dbReference>
<keyword evidence="3" id="KW-0963">Cytoplasm</keyword>
<dbReference type="AlphaFoldDB" id="A0A9W2Z075"/>
<feature type="domain" description="MPN" evidence="4">
    <location>
        <begin position="28"/>
        <end position="161"/>
    </location>
</feature>
<dbReference type="GO" id="GO:0005737">
    <property type="term" value="C:cytoplasm"/>
    <property type="evidence" value="ECO:0007669"/>
    <property type="project" value="UniProtKB-SubCell"/>
</dbReference>
<evidence type="ECO:0000256" key="2">
    <source>
        <dbReference type="ARBA" id="ARBA00014871"/>
    </source>
</evidence>
<dbReference type="GO" id="GO:0000338">
    <property type="term" value="P:protein deneddylation"/>
    <property type="evidence" value="ECO:0007669"/>
    <property type="project" value="InterPro"/>
</dbReference>
<dbReference type="Gene3D" id="3.40.140.10">
    <property type="entry name" value="Cytidine Deaminase, domain 2"/>
    <property type="match status" value="1"/>
</dbReference>
<proteinExistence type="inferred from homology"/>
<accession>A0A9W2Z075</accession>
<comment type="function">
    <text evidence="3">Component of the COP9 signalosome complex (CSN), a complex involved in various cellular and developmental processes.</text>
</comment>
<protein>
    <recommendedName>
        <fullName evidence="2 3">COP9 signalosome complex subunit 6</fullName>
    </recommendedName>
</protein>
<evidence type="ECO:0000256" key="3">
    <source>
        <dbReference type="RuleBase" id="RU367006"/>
    </source>
</evidence>
<dbReference type="InterPro" id="IPR024969">
    <property type="entry name" value="EIF3F/CSN6-like_C"/>
</dbReference>
<sequence>MATQMEVDLDQPPASVMASPGTTGSVTVALHPLVIMNISEHWTRVKAQEGKPTQVLGALIGQQKGRKIEVMNSIELMFDVVCGDIVIDMSYYALKEGQFKQVFSEMDFLGWYSTGDGPTESDIKIHKQFFIINESPVFLQLNPQARTSDLPISMFESVIDLVRGEATVLFVDIPYTLATEEAERIGVDHVARMSTADTGDSSTAEHLVAQHSSIKMLHNRIKIILAYIQASQKDEVAKNHDILRDCYSLCYRLPVLNSQRFQEDYYTQCNDVCLMAYLGAITKGSNTMNQFLNKFNILYDKGMGRRMRGLFF</sequence>
<dbReference type="RefSeq" id="XP_055868347.1">
    <property type="nucleotide sequence ID" value="XM_056012372.1"/>
</dbReference>
<comment type="subcellular location">
    <subcellularLocation>
        <location evidence="3">Cytoplasm</location>
    </subcellularLocation>
    <subcellularLocation>
        <location evidence="3">Nucleus</location>
    </subcellularLocation>
</comment>
<organism evidence="5 6">
    <name type="scientific">Biomphalaria glabrata</name>
    <name type="common">Bloodfluke planorb</name>
    <name type="synonym">Freshwater snail</name>
    <dbReference type="NCBI Taxonomy" id="6526"/>
    <lineage>
        <taxon>Eukaryota</taxon>
        <taxon>Metazoa</taxon>
        <taxon>Spiralia</taxon>
        <taxon>Lophotrochozoa</taxon>
        <taxon>Mollusca</taxon>
        <taxon>Gastropoda</taxon>
        <taxon>Heterobranchia</taxon>
        <taxon>Euthyneura</taxon>
        <taxon>Panpulmonata</taxon>
        <taxon>Hygrophila</taxon>
        <taxon>Lymnaeoidea</taxon>
        <taxon>Planorbidae</taxon>
        <taxon>Biomphalaria</taxon>
    </lineage>
</organism>
<keyword evidence="3" id="KW-0539">Nucleus</keyword>
<comment type="similarity">
    <text evidence="1 3">Belongs to the peptidase M67A family. CSN6 subfamily.</text>
</comment>
<evidence type="ECO:0000313" key="6">
    <source>
        <dbReference type="RefSeq" id="XP_055868347.1"/>
    </source>
</evidence>
<evidence type="ECO:0000256" key="1">
    <source>
        <dbReference type="ARBA" id="ARBA00010893"/>
    </source>
</evidence>
<gene>
    <name evidence="6" type="primary">LOC106064861</name>
</gene>
<dbReference type="PROSITE" id="PS50249">
    <property type="entry name" value="MPN"/>
    <property type="match status" value="1"/>
</dbReference>
<dbReference type="PANTHER" id="PTHR10540">
    <property type="entry name" value="EUKARYOTIC TRANSLATION INITIATION FACTOR 3 SUBUNIT F-RELATED"/>
    <property type="match status" value="1"/>
</dbReference>
<dbReference type="OrthoDB" id="1378at2759"/>
<dbReference type="InterPro" id="IPR037518">
    <property type="entry name" value="MPN"/>
</dbReference>
<dbReference type="GeneID" id="106064861"/>
<dbReference type="CDD" id="cd08063">
    <property type="entry name" value="MPN_CSN6"/>
    <property type="match status" value="1"/>
</dbReference>
<dbReference type="FunFam" id="3.40.140.10:FF:000075">
    <property type="entry name" value="COP9 signalosome complex subunit 6"/>
    <property type="match status" value="1"/>
</dbReference>
<dbReference type="GO" id="GO:0008180">
    <property type="term" value="C:COP9 signalosome"/>
    <property type="evidence" value="ECO:0007669"/>
    <property type="project" value="UniProtKB-UniRule"/>
</dbReference>
<keyword evidence="3" id="KW-0736">Signalosome</keyword>
<dbReference type="InterPro" id="IPR033859">
    <property type="entry name" value="MPN_CSN6"/>
</dbReference>
<evidence type="ECO:0000259" key="4">
    <source>
        <dbReference type="PROSITE" id="PS50249"/>
    </source>
</evidence>
<name>A0A9W2Z075_BIOGL</name>
<reference evidence="6" key="1">
    <citation type="submission" date="2025-08" db="UniProtKB">
        <authorList>
            <consortium name="RefSeq"/>
        </authorList>
    </citation>
    <scope>IDENTIFICATION</scope>
</reference>
<dbReference type="PANTHER" id="PTHR10540:SF8">
    <property type="entry name" value="COP9 SIGNALOSOME COMPLEX SUBUNIT 6"/>
    <property type="match status" value="1"/>
</dbReference>
<dbReference type="Pfam" id="PF13012">
    <property type="entry name" value="MitMem_reg"/>
    <property type="match status" value="1"/>
</dbReference>
<dbReference type="Pfam" id="PF01398">
    <property type="entry name" value="JAB"/>
    <property type="match status" value="1"/>
</dbReference>
<keyword evidence="5" id="KW-1185">Reference proteome</keyword>
<dbReference type="GO" id="GO:0008237">
    <property type="term" value="F:metallopeptidase activity"/>
    <property type="evidence" value="ECO:0007669"/>
    <property type="project" value="InterPro"/>
</dbReference>
<dbReference type="Proteomes" id="UP001165740">
    <property type="component" value="Chromosome 15"/>
</dbReference>
<dbReference type="OMA" id="LVGWWST"/>
<dbReference type="InterPro" id="IPR000555">
    <property type="entry name" value="JAMM/MPN+_dom"/>
</dbReference>